<evidence type="ECO:0000256" key="1">
    <source>
        <dbReference type="ARBA" id="ARBA00004123"/>
    </source>
</evidence>
<dbReference type="GO" id="GO:0006364">
    <property type="term" value="P:rRNA processing"/>
    <property type="evidence" value="ECO:0007669"/>
    <property type="project" value="UniProtKB-KW"/>
</dbReference>
<evidence type="ECO:0000256" key="8">
    <source>
        <dbReference type="ARBA" id="ARBA00023242"/>
    </source>
</evidence>
<evidence type="ECO:0000256" key="4">
    <source>
        <dbReference type="ARBA" id="ARBA00022490"/>
    </source>
</evidence>
<dbReference type="GO" id="GO:0005730">
    <property type="term" value="C:nucleolus"/>
    <property type="evidence" value="ECO:0007669"/>
    <property type="project" value="TreeGrafter"/>
</dbReference>
<keyword evidence="5" id="KW-0698">rRNA processing</keyword>
<dbReference type="EMBL" id="MU006096">
    <property type="protein sequence ID" value="KAF2838964.1"/>
    <property type="molecule type" value="Genomic_DNA"/>
</dbReference>
<keyword evidence="11" id="KW-1185">Reference proteome</keyword>
<dbReference type="InterPro" id="IPR027408">
    <property type="entry name" value="PNPase/RNase_PH_dom_sf"/>
</dbReference>
<proteinExistence type="inferred from homology"/>
<evidence type="ECO:0000256" key="3">
    <source>
        <dbReference type="ARBA" id="ARBA00006678"/>
    </source>
</evidence>
<dbReference type="AlphaFoldDB" id="A0A9P4VSW0"/>
<evidence type="ECO:0000313" key="11">
    <source>
        <dbReference type="Proteomes" id="UP000799429"/>
    </source>
</evidence>
<accession>A0A9P4VSW0</accession>
<dbReference type="Pfam" id="PF01138">
    <property type="entry name" value="RNase_PH"/>
    <property type="match status" value="1"/>
</dbReference>
<organism evidence="10 11">
    <name type="scientific">Patellaria atrata CBS 101060</name>
    <dbReference type="NCBI Taxonomy" id="1346257"/>
    <lineage>
        <taxon>Eukaryota</taxon>
        <taxon>Fungi</taxon>
        <taxon>Dikarya</taxon>
        <taxon>Ascomycota</taxon>
        <taxon>Pezizomycotina</taxon>
        <taxon>Dothideomycetes</taxon>
        <taxon>Dothideomycetes incertae sedis</taxon>
        <taxon>Patellariales</taxon>
        <taxon>Patellariaceae</taxon>
        <taxon>Patellaria</taxon>
    </lineage>
</organism>
<keyword evidence="7" id="KW-0694">RNA-binding</keyword>
<dbReference type="InterPro" id="IPR050080">
    <property type="entry name" value="RNase_PH"/>
</dbReference>
<dbReference type="GO" id="GO:0016075">
    <property type="term" value="P:rRNA catabolic process"/>
    <property type="evidence" value="ECO:0007669"/>
    <property type="project" value="TreeGrafter"/>
</dbReference>
<dbReference type="GO" id="GO:0071051">
    <property type="term" value="P:poly(A)-dependent snoRNA 3'-end processing"/>
    <property type="evidence" value="ECO:0007669"/>
    <property type="project" value="TreeGrafter"/>
</dbReference>
<keyword evidence="6" id="KW-0271">Exosome</keyword>
<gene>
    <name evidence="10" type="ORF">M501DRAFT_975994</name>
</gene>
<keyword evidence="8" id="KW-0539">Nucleus</keyword>
<evidence type="ECO:0000256" key="6">
    <source>
        <dbReference type="ARBA" id="ARBA00022835"/>
    </source>
</evidence>
<evidence type="ECO:0000256" key="2">
    <source>
        <dbReference type="ARBA" id="ARBA00004496"/>
    </source>
</evidence>
<dbReference type="GO" id="GO:0034475">
    <property type="term" value="P:U4 snRNA 3'-end processing"/>
    <property type="evidence" value="ECO:0007669"/>
    <property type="project" value="TreeGrafter"/>
</dbReference>
<dbReference type="SUPFAM" id="SSF55666">
    <property type="entry name" value="Ribonuclease PH domain 2-like"/>
    <property type="match status" value="1"/>
</dbReference>
<dbReference type="Proteomes" id="UP000799429">
    <property type="component" value="Unassembled WGS sequence"/>
</dbReference>
<comment type="caution">
    <text evidence="10">The sequence shown here is derived from an EMBL/GenBank/DDBJ whole genome shotgun (WGS) entry which is preliminary data.</text>
</comment>
<dbReference type="GO" id="GO:0003723">
    <property type="term" value="F:RNA binding"/>
    <property type="evidence" value="ECO:0007669"/>
    <property type="project" value="UniProtKB-KW"/>
</dbReference>
<dbReference type="GO" id="GO:0000176">
    <property type="term" value="C:nuclear exosome (RNase complex)"/>
    <property type="evidence" value="ECO:0007669"/>
    <property type="project" value="TreeGrafter"/>
</dbReference>
<comment type="subcellular location">
    <subcellularLocation>
        <location evidence="2">Cytoplasm</location>
    </subcellularLocation>
    <subcellularLocation>
        <location evidence="1">Nucleus</location>
    </subcellularLocation>
</comment>
<sequence>MTDRRRINGPPSGTQTPIFASTLKQTPTVRLSPPTRTREPTELRKIFLKTGLVPSSSGSAYLELQHSSQLTSLKITCTAHGPRPLPRSAPFSPQLVLSTTVKFAPFASRVRRGYVRDSAERDLAVHLETALRGVVLGDRWPKSGCDVVVTVLEGEEDAWWGDVAGARERGEGWGLMCVLAGCITVASAAIMDAGIDCVDLITGGVAAVVEEGGGKRGEVMVLDPCPAEHRNVLAACVVGYLASRDEITEVWMKGNASAAISAEELIEKAVGAAAATKAVLEEAIKEAAFVKFPELAKSRGGLNDIDMNG</sequence>
<evidence type="ECO:0000313" key="10">
    <source>
        <dbReference type="EMBL" id="KAF2838964.1"/>
    </source>
</evidence>
<dbReference type="InterPro" id="IPR001247">
    <property type="entry name" value="ExoRNase_PH_dom1"/>
</dbReference>
<dbReference type="PANTHER" id="PTHR11953:SF2">
    <property type="entry name" value="EXOSOME COMPLEX COMPONENT MTR3"/>
    <property type="match status" value="1"/>
</dbReference>
<dbReference type="SUPFAM" id="SSF54211">
    <property type="entry name" value="Ribosomal protein S5 domain 2-like"/>
    <property type="match status" value="1"/>
</dbReference>
<dbReference type="GO" id="GO:0071028">
    <property type="term" value="P:nuclear mRNA surveillance"/>
    <property type="evidence" value="ECO:0007669"/>
    <property type="project" value="TreeGrafter"/>
</dbReference>
<evidence type="ECO:0000259" key="9">
    <source>
        <dbReference type="Pfam" id="PF01138"/>
    </source>
</evidence>
<reference evidence="10" key="1">
    <citation type="journal article" date="2020" name="Stud. Mycol.">
        <title>101 Dothideomycetes genomes: a test case for predicting lifestyles and emergence of pathogens.</title>
        <authorList>
            <person name="Haridas S."/>
            <person name="Albert R."/>
            <person name="Binder M."/>
            <person name="Bloem J."/>
            <person name="Labutti K."/>
            <person name="Salamov A."/>
            <person name="Andreopoulos B."/>
            <person name="Baker S."/>
            <person name="Barry K."/>
            <person name="Bills G."/>
            <person name="Bluhm B."/>
            <person name="Cannon C."/>
            <person name="Castanera R."/>
            <person name="Culley D."/>
            <person name="Daum C."/>
            <person name="Ezra D."/>
            <person name="Gonzalez J."/>
            <person name="Henrissat B."/>
            <person name="Kuo A."/>
            <person name="Liang C."/>
            <person name="Lipzen A."/>
            <person name="Lutzoni F."/>
            <person name="Magnuson J."/>
            <person name="Mondo S."/>
            <person name="Nolan M."/>
            <person name="Ohm R."/>
            <person name="Pangilinan J."/>
            <person name="Park H.-J."/>
            <person name="Ramirez L."/>
            <person name="Alfaro M."/>
            <person name="Sun H."/>
            <person name="Tritt A."/>
            <person name="Yoshinaga Y."/>
            <person name="Zwiers L.-H."/>
            <person name="Turgeon B."/>
            <person name="Goodwin S."/>
            <person name="Spatafora J."/>
            <person name="Crous P."/>
            <person name="Grigoriev I."/>
        </authorList>
    </citation>
    <scope>NUCLEOTIDE SEQUENCE</scope>
    <source>
        <strain evidence="10">CBS 101060</strain>
    </source>
</reference>
<name>A0A9P4VSW0_9PEZI</name>
<dbReference type="InterPro" id="IPR036345">
    <property type="entry name" value="ExoRNase_PH_dom2_sf"/>
</dbReference>
<protein>
    <recommendedName>
        <fullName evidence="9">Exoribonuclease phosphorolytic domain-containing protein</fullName>
    </recommendedName>
</protein>
<evidence type="ECO:0000256" key="5">
    <source>
        <dbReference type="ARBA" id="ARBA00022552"/>
    </source>
</evidence>
<dbReference type="PANTHER" id="PTHR11953">
    <property type="entry name" value="EXOSOME COMPLEX COMPONENT"/>
    <property type="match status" value="1"/>
</dbReference>
<keyword evidence="4" id="KW-0963">Cytoplasm</keyword>
<dbReference type="OrthoDB" id="2504340at2759"/>
<feature type="domain" description="Exoribonuclease phosphorolytic" evidence="9">
    <location>
        <begin position="42"/>
        <end position="195"/>
    </location>
</feature>
<dbReference type="Gene3D" id="3.30.230.70">
    <property type="entry name" value="GHMP Kinase, N-terminal domain"/>
    <property type="match status" value="1"/>
</dbReference>
<evidence type="ECO:0000256" key="7">
    <source>
        <dbReference type="ARBA" id="ARBA00022884"/>
    </source>
</evidence>
<dbReference type="GO" id="GO:0000177">
    <property type="term" value="C:cytoplasmic exosome (RNase complex)"/>
    <property type="evidence" value="ECO:0007669"/>
    <property type="project" value="TreeGrafter"/>
</dbReference>
<dbReference type="CDD" id="cd11371">
    <property type="entry name" value="RNase_PH_MTR3"/>
    <property type="match status" value="1"/>
</dbReference>
<comment type="similarity">
    <text evidence="3">Belongs to the RNase PH family.</text>
</comment>
<dbReference type="InterPro" id="IPR020568">
    <property type="entry name" value="Ribosomal_Su5_D2-typ_SF"/>
</dbReference>